<dbReference type="EC" id="2.7.13.3" evidence="2"/>
<dbReference type="EMBL" id="CP040896">
    <property type="protein sequence ID" value="QDA61718.1"/>
    <property type="molecule type" value="Genomic_DNA"/>
</dbReference>
<evidence type="ECO:0000256" key="7">
    <source>
        <dbReference type="ARBA" id="ARBA00022989"/>
    </source>
</evidence>
<keyword evidence="11" id="KW-1185">Reference proteome</keyword>
<dbReference type="AlphaFoldDB" id="A0A5B8A327"/>
<dbReference type="CDD" id="cd00082">
    <property type="entry name" value="HisKA"/>
    <property type="match status" value="1"/>
</dbReference>
<feature type="transmembrane region" description="Helical" evidence="8">
    <location>
        <begin position="12"/>
        <end position="30"/>
    </location>
</feature>
<feature type="transmembrane region" description="Helical" evidence="8">
    <location>
        <begin position="123"/>
        <end position="145"/>
    </location>
</feature>
<evidence type="ECO:0000256" key="2">
    <source>
        <dbReference type="ARBA" id="ARBA00012438"/>
    </source>
</evidence>
<evidence type="ECO:0000256" key="3">
    <source>
        <dbReference type="ARBA" id="ARBA00022553"/>
    </source>
</evidence>
<evidence type="ECO:0000256" key="8">
    <source>
        <dbReference type="SAM" id="Phobius"/>
    </source>
</evidence>
<evidence type="ECO:0000256" key="5">
    <source>
        <dbReference type="ARBA" id="ARBA00022692"/>
    </source>
</evidence>
<organism evidence="10 11">
    <name type="scientific">Hymenobacter jejuensis</name>
    <dbReference type="NCBI Taxonomy" id="2502781"/>
    <lineage>
        <taxon>Bacteria</taxon>
        <taxon>Pseudomonadati</taxon>
        <taxon>Bacteroidota</taxon>
        <taxon>Cytophagia</taxon>
        <taxon>Cytophagales</taxon>
        <taxon>Hymenobacteraceae</taxon>
        <taxon>Hymenobacter</taxon>
    </lineage>
</organism>
<dbReference type="SUPFAM" id="SSF47384">
    <property type="entry name" value="Homodimeric domain of signal transducing histidine kinase"/>
    <property type="match status" value="1"/>
</dbReference>
<dbReference type="KEGG" id="hyj:FHG12_17170"/>
<accession>A0A5B8A327</accession>
<reference evidence="10 11" key="1">
    <citation type="submission" date="2019-06" db="EMBL/GenBank/DDBJ databases">
        <authorList>
            <person name="Srinivasan S."/>
        </authorList>
    </citation>
    <scope>NUCLEOTIDE SEQUENCE [LARGE SCALE GENOMIC DNA]</scope>
    <source>
        <strain evidence="10 11">17J68-5</strain>
    </source>
</reference>
<dbReference type="PANTHER" id="PTHR45436:SF5">
    <property type="entry name" value="SENSOR HISTIDINE KINASE TRCS"/>
    <property type="match status" value="1"/>
</dbReference>
<keyword evidence="6 10" id="KW-0418">Kinase</keyword>
<dbReference type="InterPro" id="IPR005467">
    <property type="entry name" value="His_kinase_dom"/>
</dbReference>
<keyword evidence="5 8" id="KW-0812">Transmembrane</keyword>
<dbReference type="Gene3D" id="3.30.565.10">
    <property type="entry name" value="Histidine kinase-like ATPase, C-terminal domain"/>
    <property type="match status" value="1"/>
</dbReference>
<keyword evidence="4" id="KW-0808">Transferase</keyword>
<evidence type="ECO:0000313" key="11">
    <source>
        <dbReference type="Proteomes" id="UP000305398"/>
    </source>
</evidence>
<dbReference type="SMART" id="SM00388">
    <property type="entry name" value="HisKA"/>
    <property type="match status" value="1"/>
</dbReference>
<dbReference type="GO" id="GO:0005886">
    <property type="term" value="C:plasma membrane"/>
    <property type="evidence" value="ECO:0007669"/>
    <property type="project" value="TreeGrafter"/>
</dbReference>
<gene>
    <name evidence="10" type="ORF">FHG12_17170</name>
</gene>
<evidence type="ECO:0000259" key="9">
    <source>
        <dbReference type="PROSITE" id="PS50109"/>
    </source>
</evidence>
<keyword evidence="7 8" id="KW-1133">Transmembrane helix</keyword>
<feature type="domain" description="Histidine kinase" evidence="9">
    <location>
        <begin position="212"/>
        <end position="416"/>
    </location>
</feature>
<dbReference type="Pfam" id="PF02518">
    <property type="entry name" value="HATPase_c"/>
    <property type="match status" value="1"/>
</dbReference>
<dbReference type="OrthoDB" id="1522504at2"/>
<dbReference type="InterPro" id="IPR003594">
    <property type="entry name" value="HATPase_dom"/>
</dbReference>
<dbReference type="InterPro" id="IPR050428">
    <property type="entry name" value="TCS_sensor_his_kinase"/>
</dbReference>
<dbReference type="InterPro" id="IPR003661">
    <property type="entry name" value="HisK_dim/P_dom"/>
</dbReference>
<dbReference type="Pfam" id="PF00512">
    <property type="entry name" value="HisKA"/>
    <property type="match status" value="1"/>
</dbReference>
<keyword evidence="8" id="KW-0472">Membrane</keyword>
<dbReference type="GO" id="GO:0000155">
    <property type="term" value="F:phosphorelay sensor kinase activity"/>
    <property type="evidence" value="ECO:0007669"/>
    <property type="project" value="InterPro"/>
</dbReference>
<keyword evidence="3" id="KW-0597">Phosphoprotein</keyword>
<dbReference type="PANTHER" id="PTHR45436">
    <property type="entry name" value="SENSOR HISTIDINE KINASE YKOH"/>
    <property type="match status" value="1"/>
</dbReference>
<protein>
    <recommendedName>
        <fullName evidence="2">histidine kinase</fullName>
        <ecNumber evidence="2">2.7.13.3</ecNumber>
    </recommendedName>
</protein>
<evidence type="ECO:0000256" key="4">
    <source>
        <dbReference type="ARBA" id="ARBA00022679"/>
    </source>
</evidence>
<dbReference type="Gene3D" id="1.10.287.130">
    <property type="match status" value="1"/>
</dbReference>
<dbReference type="InterPro" id="IPR036097">
    <property type="entry name" value="HisK_dim/P_sf"/>
</dbReference>
<evidence type="ECO:0000256" key="6">
    <source>
        <dbReference type="ARBA" id="ARBA00022777"/>
    </source>
</evidence>
<dbReference type="InterPro" id="IPR036890">
    <property type="entry name" value="HATPase_C_sf"/>
</dbReference>
<evidence type="ECO:0000313" key="10">
    <source>
        <dbReference type="EMBL" id="QDA61718.1"/>
    </source>
</evidence>
<comment type="catalytic activity">
    <reaction evidence="1">
        <text>ATP + protein L-histidine = ADP + protein N-phospho-L-histidine.</text>
        <dbReference type="EC" id="2.7.13.3"/>
    </reaction>
</comment>
<proteinExistence type="predicted"/>
<name>A0A5B8A327_9BACT</name>
<dbReference type="RefSeq" id="WP_139516892.1">
    <property type="nucleotide sequence ID" value="NZ_CP040896.1"/>
</dbReference>
<dbReference type="SUPFAM" id="SSF55874">
    <property type="entry name" value="ATPase domain of HSP90 chaperone/DNA topoisomerase II/histidine kinase"/>
    <property type="match status" value="1"/>
</dbReference>
<dbReference type="Proteomes" id="UP000305398">
    <property type="component" value="Chromosome"/>
</dbReference>
<evidence type="ECO:0000256" key="1">
    <source>
        <dbReference type="ARBA" id="ARBA00000085"/>
    </source>
</evidence>
<dbReference type="SMART" id="SM00387">
    <property type="entry name" value="HATPase_c"/>
    <property type="match status" value="1"/>
</dbReference>
<dbReference type="PROSITE" id="PS50109">
    <property type="entry name" value="HIS_KIN"/>
    <property type="match status" value="1"/>
</dbReference>
<sequence>MKLLTTTNRYYLALATVLFVLGTGVLYVGMQKILADEVDEQLELHQSYVSKRIQETRALPPITDPTELTLSRKPHRTGLGDTVLFDPVERSSVPFRELTFPVTVQGQPYWITLRKSLIETEDVLEVVLTVMLVVMGLLFSSLVLLNRWLSRWLWAPFQQTLGVLRGYQLQQPQSLALPPTPIDEFSELNQAVTQLTQRVAADYRALKEFTENAAHETQTPLAIMQAKLEQLMQLPELPETAAESVHDLYRAALRLSRLHQALTLLSKIENRQFTDAAPLRLDELVADKLAQLQDFLEAKEIEPQLLLTAPLAVVMHPSLADSLVSNLLQNAIKHNLQKGGLQVTVTANTLDVVNTGPPLSGDPMQLLGRFRKHNAASDSPGLGLSIVQQICTHYGFRLRYTFAAPESLHTLHVEFR</sequence>